<gene>
    <name evidence="1" type="ORF">FHS59_003323</name>
</gene>
<sequence>MNDGAKKRKKSGCRIPTIDQIRDYFLTNRFGIEEGELFFFFHRSTYWRSQSGDPIGDWMKAADRWMWNLEN</sequence>
<reference evidence="1 2" key="1">
    <citation type="submission" date="2020-08" db="EMBL/GenBank/DDBJ databases">
        <title>Genomic Encyclopedia of Type Strains, Phase IV (KMG-IV): sequencing the most valuable type-strain genomes for metagenomic binning, comparative biology and taxonomic classification.</title>
        <authorList>
            <person name="Goeker M."/>
        </authorList>
    </citation>
    <scope>NUCLEOTIDE SEQUENCE [LARGE SCALE GENOMIC DNA]</scope>
    <source>
        <strain evidence="1 2">DSM 102044</strain>
    </source>
</reference>
<evidence type="ECO:0000313" key="2">
    <source>
        <dbReference type="Proteomes" id="UP000588604"/>
    </source>
</evidence>
<dbReference type="RefSeq" id="WP_111390984.1">
    <property type="nucleotide sequence ID" value="NZ_JACIJO010000003.1"/>
</dbReference>
<organism evidence="1 2">
    <name type="scientific">Algoriphagus iocasae</name>
    <dbReference type="NCBI Taxonomy" id="1836499"/>
    <lineage>
        <taxon>Bacteria</taxon>
        <taxon>Pseudomonadati</taxon>
        <taxon>Bacteroidota</taxon>
        <taxon>Cytophagia</taxon>
        <taxon>Cytophagales</taxon>
        <taxon>Cyclobacteriaceae</taxon>
        <taxon>Algoriphagus</taxon>
    </lineage>
</organism>
<keyword evidence="2" id="KW-1185">Reference proteome</keyword>
<protein>
    <submittedName>
        <fullName evidence="1">Uncharacterized protein</fullName>
    </submittedName>
</protein>
<comment type="caution">
    <text evidence="1">The sequence shown here is derived from an EMBL/GenBank/DDBJ whole genome shotgun (WGS) entry which is preliminary data.</text>
</comment>
<dbReference type="EMBL" id="JACIJO010000003">
    <property type="protein sequence ID" value="MBB6327680.1"/>
    <property type="molecule type" value="Genomic_DNA"/>
</dbReference>
<proteinExistence type="predicted"/>
<name>A0A841MJU4_9BACT</name>
<accession>A0A841MJU4</accession>
<dbReference type="AlphaFoldDB" id="A0A841MJU4"/>
<dbReference type="Proteomes" id="UP000588604">
    <property type="component" value="Unassembled WGS sequence"/>
</dbReference>
<evidence type="ECO:0000313" key="1">
    <source>
        <dbReference type="EMBL" id="MBB6327680.1"/>
    </source>
</evidence>